<feature type="domain" description="DUF222" evidence="2">
    <location>
        <begin position="102"/>
        <end position="351"/>
    </location>
</feature>
<feature type="region of interest" description="Disordered" evidence="1">
    <location>
        <begin position="482"/>
        <end position="503"/>
    </location>
</feature>
<name>A0ABN3HC05_9ACTN</name>
<evidence type="ECO:0000313" key="3">
    <source>
        <dbReference type="EMBL" id="GAA2375368.1"/>
    </source>
</evidence>
<organism evidence="3 4">
    <name type="scientific">Gordonia cholesterolivorans</name>
    <dbReference type="NCBI Taxonomy" id="559625"/>
    <lineage>
        <taxon>Bacteria</taxon>
        <taxon>Bacillati</taxon>
        <taxon>Actinomycetota</taxon>
        <taxon>Actinomycetes</taxon>
        <taxon>Mycobacteriales</taxon>
        <taxon>Gordoniaceae</taxon>
        <taxon>Gordonia</taxon>
    </lineage>
</organism>
<dbReference type="CDD" id="cd00085">
    <property type="entry name" value="HNHc"/>
    <property type="match status" value="1"/>
</dbReference>
<keyword evidence="4" id="KW-1185">Reference proteome</keyword>
<dbReference type="EMBL" id="BAAARB010000005">
    <property type="protein sequence ID" value="GAA2375368.1"/>
    <property type="molecule type" value="Genomic_DNA"/>
</dbReference>
<comment type="caution">
    <text evidence="3">The sequence shown here is derived from an EMBL/GenBank/DDBJ whole genome shotgun (WGS) entry which is preliminary data.</text>
</comment>
<evidence type="ECO:0000256" key="1">
    <source>
        <dbReference type="SAM" id="MobiDB-lite"/>
    </source>
</evidence>
<evidence type="ECO:0000259" key="2">
    <source>
        <dbReference type="Pfam" id="PF02720"/>
    </source>
</evidence>
<dbReference type="InterPro" id="IPR003870">
    <property type="entry name" value="DUF222"/>
</dbReference>
<sequence length="550" mass="58836">MNIKVRGDSGSASAGSSVVVDEGAIVIRIGRPGATGESADCTSRADRAALLGFAARADCYQGLVLWHRYEAVHALLLAKQAESDGPAGGVESGADAYTRLYDPLCQVAASYATVAGVRQCTAEHFVEAAVACMERIPAVGRLMRDGLICPAWFRRVVEQTALVDDSDLLAFIDAEIAHTLSVVGKLSAGRVEALVSSIVAEHDPDAVTLTREQVKLAKQVRVNPLGEGVSEVIVTASTEDAMVVKDVLDAVIAGVCSHDPRTRGERRSAAAVARLAGTDFVCECGRDDCTAELSTEAIASRCARVVLHVVVRKETLGGESDTPAYLDGYGPISAEHARELAARPDAVRREVDLDELVGHQAQPGNAYRPTAAVDAAMRGLFGTCSWPGCERAAWKSDLDHVCEFNHADPTAGGPTCVCNLNPKCRFHHGLKTFVGGWVDDQVVDANGVIWTEVTTPEGFTVRQRALNMWLLPELGHLTCRHPAPTRPGSGHAGVAPERPRTRVEAKHQYRMRRRAANRRAREVVEAVVPTGASVTECGTAWGTEWGEPQF</sequence>
<keyword evidence="3" id="KW-0540">Nuclease</keyword>
<dbReference type="Pfam" id="PF02720">
    <property type="entry name" value="DUF222"/>
    <property type="match status" value="1"/>
</dbReference>
<dbReference type="GO" id="GO:0004519">
    <property type="term" value="F:endonuclease activity"/>
    <property type="evidence" value="ECO:0007669"/>
    <property type="project" value="UniProtKB-KW"/>
</dbReference>
<protein>
    <submittedName>
        <fullName evidence="3">HNH endonuclease signature motif containing protein</fullName>
    </submittedName>
</protein>
<accession>A0ABN3HC05</accession>
<keyword evidence="3" id="KW-0378">Hydrolase</keyword>
<dbReference type="InterPro" id="IPR003615">
    <property type="entry name" value="HNH_nuc"/>
</dbReference>
<reference evidence="3 4" key="1">
    <citation type="journal article" date="2019" name="Int. J. Syst. Evol. Microbiol.">
        <title>The Global Catalogue of Microorganisms (GCM) 10K type strain sequencing project: providing services to taxonomists for standard genome sequencing and annotation.</title>
        <authorList>
            <consortium name="The Broad Institute Genomics Platform"/>
            <consortium name="The Broad Institute Genome Sequencing Center for Infectious Disease"/>
            <person name="Wu L."/>
            <person name="Ma J."/>
        </authorList>
    </citation>
    <scope>NUCLEOTIDE SEQUENCE [LARGE SCALE GENOMIC DNA]</scope>
    <source>
        <strain evidence="3 4">JCM 16227</strain>
    </source>
</reference>
<gene>
    <name evidence="3" type="ORF">GCM10009855_13240</name>
</gene>
<dbReference type="Proteomes" id="UP001501170">
    <property type="component" value="Unassembled WGS sequence"/>
</dbReference>
<dbReference type="RefSeq" id="WP_062366579.1">
    <property type="nucleotide sequence ID" value="NZ_BAAARB010000005.1"/>
</dbReference>
<proteinExistence type="predicted"/>
<evidence type="ECO:0000313" key="4">
    <source>
        <dbReference type="Proteomes" id="UP001501170"/>
    </source>
</evidence>
<keyword evidence="3" id="KW-0255">Endonuclease</keyword>